<evidence type="ECO:0000256" key="4">
    <source>
        <dbReference type="ARBA" id="ARBA00022692"/>
    </source>
</evidence>
<evidence type="ECO:0000313" key="9">
    <source>
        <dbReference type="Proteomes" id="UP001056981"/>
    </source>
</evidence>
<feature type="transmembrane region" description="Helical" evidence="7">
    <location>
        <begin position="380"/>
        <end position="404"/>
    </location>
</feature>
<keyword evidence="3" id="KW-1003">Cell membrane</keyword>
<feature type="transmembrane region" description="Helical" evidence="7">
    <location>
        <begin position="77"/>
        <end position="98"/>
    </location>
</feature>
<dbReference type="AlphaFoldDB" id="A0A9Q9BDE5"/>
<evidence type="ECO:0000256" key="3">
    <source>
        <dbReference type="ARBA" id="ARBA00022475"/>
    </source>
</evidence>
<gene>
    <name evidence="8" type="ORF">E4N86_02385</name>
</gene>
<feature type="transmembrane region" description="Helical" evidence="7">
    <location>
        <begin position="152"/>
        <end position="169"/>
    </location>
</feature>
<proteinExistence type="predicted"/>
<comment type="subcellular location">
    <subcellularLocation>
        <location evidence="1">Cell membrane</location>
        <topology evidence="1">Multi-pass membrane protein</topology>
    </subcellularLocation>
</comment>
<keyword evidence="5 7" id="KW-1133">Transmembrane helix</keyword>
<keyword evidence="2" id="KW-0813">Transport</keyword>
<evidence type="ECO:0000313" key="8">
    <source>
        <dbReference type="EMBL" id="UTC99615.1"/>
    </source>
</evidence>
<dbReference type="PANTHER" id="PTHR43266:SF2">
    <property type="entry name" value="MAJOR FACILITATOR SUPERFAMILY (MFS) PROFILE DOMAIN-CONTAINING PROTEIN"/>
    <property type="match status" value="1"/>
</dbReference>
<keyword evidence="4 7" id="KW-0812">Transmembrane</keyword>
<dbReference type="GO" id="GO:0005886">
    <property type="term" value="C:plasma membrane"/>
    <property type="evidence" value="ECO:0007669"/>
    <property type="project" value="UniProtKB-SubCell"/>
</dbReference>
<accession>A0A9Q9BDE5</accession>
<dbReference type="Gene3D" id="1.20.1250.20">
    <property type="entry name" value="MFS general substrate transporter like domains"/>
    <property type="match status" value="1"/>
</dbReference>
<dbReference type="Pfam" id="PF07690">
    <property type="entry name" value="MFS_1"/>
    <property type="match status" value="1"/>
</dbReference>
<dbReference type="RefSeq" id="WP_253716559.1">
    <property type="nucleotide sequence ID" value="NZ_CP051522.1"/>
</dbReference>
<dbReference type="CDD" id="cd06173">
    <property type="entry name" value="MFS_MefA_like"/>
    <property type="match status" value="1"/>
</dbReference>
<dbReference type="EMBL" id="CP051635">
    <property type="protein sequence ID" value="UTC99615.1"/>
    <property type="molecule type" value="Genomic_DNA"/>
</dbReference>
<dbReference type="InterPro" id="IPR036259">
    <property type="entry name" value="MFS_trans_sf"/>
</dbReference>
<dbReference type="Proteomes" id="UP001056981">
    <property type="component" value="Chromosome"/>
</dbReference>
<dbReference type="SUPFAM" id="SSF103473">
    <property type="entry name" value="MFS general substrate transporter"/>
    <property type="match status" value="1"/>
</dbReference>
<evidence type="ECO:0000256" key="5">
    <source>
        <dbReference type="ARBA" id="ARBA00022989"/>
    </source>
</evidence>
<organism evidence="8 9">
    <name type="scientific">Treponema denticola</name>
    <dbReference type="NCBI Taxonomy" id="158"/>
    <lineage>
        <taxon>Bacteria</taxon>
        <taxon>Pseudomonadati</taxon>
        <taxon>Spirochaetota</taxon>
        <taxon>Spirochaetia</taxon>
        <taxon>Spirochaetales</taxon>
        <taxon>Treponemataceae</taxon>
        <taxon>Treponema</taxon>
    </lineage>
</organism>
<name>A0A9Q9BDE5_TREDN</name>
<feature type="transmembrane region" description="Helical" evidence="7">
    <location>
        <begin position="334"/>
        <end position="359"/>
    </location>
</feature>
<dbReference type="GO" id="GO:0022857">
    <property type="term" value="F:transmembrane transporter activity"/>
    <property type="evidence" value="ECO:0007669"/>
    <property type="project" value="InterPro"/>
</dbReference>
<protein>
    <submittedName>
        <fullName evidence="8">MFS transporter</fullName>
    </submittedName>
</protein>
<keyword evidence="6 7" id="KW-0472">Membrane</keyword>
<sequence>MQIQKRTEKRNLFLIYFGTITSLIGDEIGSVAISIWVALQTDNPINFALVYSAAKFSRIVFSLFSGSIVDSFNKKKILYLSDSAQFVLNIFILFLILLNLDFKLKVFLFCLISVLQGFCLSTFKPSSRAILPEIINKENLKKANSVLEMSKSLISMLAVIFAAGLVMLLGCEVCILINAITFFISALSEIFIRYDFKKKDEQKKAESKLKKIFDGYRYVLSEKELLRFALLASCLNFFCTPIFSNILTYQFKTVFMFNWQSAFSVINKFLKDEKSFLTLLSTIVFFGLGIGNILGSLASRKVSGKNIKFFALVLPAFSFLILGFYFWFLKENNFLFNVILLGGIISSSALLAGFSMGVFNVYVTSLYQKKVQPEFSGRFFAFNTVLIQISSPIGMLIGSSIAAIGIFYPVFLFAGGILFFSYIVYCRFYFI</sequence>
<feature type="transmembrane region" description="Helical" evidence="7">
    <location>
        <begin position="309"/>
        <end position="328"/>
    </location>
</feature>
<dbReference type="InterPro" id="IPR011701">
    <property type="entry name" value="MFS"/>
</dbReference>
<evidence type="ECO:0000256" key="7">
    <source>
        <dbReference type="SAM" id="Phobius"/>
    </source>
</evidence>
<feature type="transmembrane region" description="Helical" evidence="7">
    <location>
        <begin position="225"/>
        <end position="247"/>
    </location>
</feature>
<reference evidence="8" key="1">
    <citation type="submission" date="2020-04" db="EMBL/GenBank/DDBJ databases">
        <title>Comparative genomics of oral phylogroup-2 Treponema strains.</title>
        <authorList>
            <person name="Zeng H."/>
            <person name="Chan Y.K."/>
            <person name="Watt R.M."/>
        </authorList>
    </citation>
    <scope>NUCLEOTIDE SEQUENCE</scope>
    <source>
        <strain evidence="8">OMZ 905</strain>
    </source>
</reference>
<feature type="transmembrane region" description="Helical" evidence="7">
    <location>
        <begin position="410"/>
        <end position="430"/>
    </location>
</feature>
<evidence type="ECO:0000256" key="1">
    <source>
        <dbReference type="ARBA" id="ARBA00004651"/>
    </source>
</evidence>
<dbReference type="PANTHER" id="PTHR43266">
    <property type="entry name" value="MACROLIDE-EFFLUX PROTEIN"/>
    <property type="match status" value="1"/>
</dbReference>
<feature type="transmembrane region" description="Helical" evidence="7">
    <location>
        <begin position="45"/>
        <end position="65"/>
    </location>
</feature>
<feature type="transmembrane region" description="Helical" evidence="7">
    <location>
        <begin position="276"/>
        <end position="297"/>
    </location>
</feature>
<feature type="transmembrane region" description="Helical" evidence="7">
    <location>
        <begin position="12"/>
        <end position="39"/>
    </location>
</feature>
<evidence type="ECO:0000256" key="2">
    <source>
        <dbReference type="ARBA" id="ARBA00022448"/>
    </source>
</evidence>
<evidence type="ECO:0000256" key="6">
    <source>
        <dbReference type="ARBA" id="ARBA00023136"/>
    </source>
</evidence>